<evidence type="ECO:0000313" key="2">
    <source>
        <dbReference type="Proteomes" id="UP000011074"/>
    </source>
</evidence>
<dbReference type="RefSeq" id="WP_129821023.1">
    <property type="nucleotide sequence ID" value="NZ_CP048261.1"/>
</dbReference>
<organism evidence="1 2">
    <name type="scientific">Streptomyces rimosus subsp. rimosus (strain ATCC 10970 / DSM 40260 / JCM 4667 / NRRL 2234)</name>
    <dbReference type="NCBI Taxonomy" id="1265868"/>
    <lineage>
        <taxon>Bacteria</taxon>
        <taxon>Bacillati</taxon>
        <taxon>Actinomycetota</taxon>
        <taxon>Actinomycetes</taxon>
        <taxon>Kitasatosporales</taxon>
        <taxon>Streptomycetaceae</taxon>
        <taxon>Streptomyces</taxon>
    </lineage>
</organism>
<dbReference type="Proteomes" id="UP000011074">
    <property type="component" value="Chromosome"/>
</dbReference>
<accession>A0A8A1V019</accession>
<reference evidence="1" key="3">
    <citation type="journal article" date="2021" name="bioRxiv">
        <title>Bilateral symmetry of linear streptomycete chromosomes.</title>
        <authorList>
            <person name="Algora-Gallardo L."/>
            <person name="Schniete J.K."/>
            <person name="Mark D.R."/>
            <person name="Hunter I.S."/>
            <person name="Herron P.R."/>
        </authorList>
    </citation>
    <scope>NUCLEOTIDE SEQUENCE</scope>
    <source>
        <strain evidence="1">ATCC 10970</strain>
    </source>
</reference>
<dbReference type="GeneID" id="66860164"/>
<evidence type="ECO:0000313" key="1">
    <source>
        <dbReference type="EMBL" id="QST85368.1"/>
    </source>
</evidence>
<proteinExistence type="predicted"/>
<protein>
    <submittedName>
        <fullName evidence="1">Uncharacterized protein</fullName>
    </submittedName>
</protein>
<reference evidence="1" key="1">
    <citation type="submission" date="2012-12" db="EMBL/GenBank/DDBJ databases">
        <authorList>
            <person name="Pethick F.E."/>
            <person name="MacFadyen A.C."/>
            <person name="Tang Z."/>
            <person name="Sangal V."/>
            <person name="Tze-Tze L."/>
            <person name="Chu J."/>
            <person name="Guo M."/>
            <person name="Kirby R."/>
            <person name="Hoskisson P.A."/>
            <person name="Herron P.R."/>
            <person name="Hunter I.S."/>
        </authorList>
    </citation>
    <scope>NUCLEOTIDE SEQUENCE</scope>
    <source>
        <strain evidence="1">ATCC 10970</strain>
    </source>
</reference>
<reference evidence="1" key="2">
    <citation type="submission" date="2020-01" db="EMBL/GenBank/DDBJ databases">
        <authorList>
            <person name="Algora L."/>
            <person name="Schniete J.K."/>
            <person name="MacFadyen A."/>
            <person name="Hoskisson P.A."/>
            <person name="Hunter I.S."/>
            <person name="Herron P.R."/>
        </authorList>
    </citation>
    <scope>NUCLEOTIDE SEQUENCE</scope>
    <source>
        <strain evidence="1">ATCC 10970</strain>
    </source>
</reference>
<gene>
    <name evidence="1" type="ORF">SRIM_039305</name>
</gene>
<dbReference type="EMBL" id="CP048261">
    <property type="protein sequence ID" value="QST85368.1"/>
    <property type="molecule type" value="Genomic_DNA"/>
</dbReference>
<name>A0A8A1V019_STRR1</name>
<dbReference type="AlphaFoldDB" id="A0A8A1V019"/>
<sequence>MTGQQEMPYRVESDPDWNTVAAGTARVGLHPDEAAPEVIVISGPCPRCRHETVHSEPLIAYANALSRTSLLARVLRHRAAEPGSREVEVICGCLTSHSETGEHKGCGASWVLHVEWGV</sequence>